<dbReference type="RefSeq" id="WP_132604736.1">
    <property type="nucleotide sequence ID" value="NZ_NRRP01000033.1"/>
</dbReference>
<dbReference type="SFLD" id="SFLDG01140">
    <property type="entry name" value="C2.B:_Phosphomannomutase_and_P"/>
    <property type="match status" value="1"/>
</dbReference>
<gene>
    <name evidence="4" type="ORF">EV656_1114</name>
</gene>
<accession>A0A4R2NIN7</accession>
<dbReference type="SFLD" id="SFLDS00003">
    <property type="entry name" value="Haloacid_Dehalogenase"/>
    <property type="match status" value="1"/>
</dbReference>
<dbReference type="Gene3D" id="3.40.50.1000">
    <property type="entry name" value="HAD superfamily/HAD-like"/>
    <property type="match status" value="1"/>
</dbReference>
<keyword evidence="2" id="KW-0378">Hydrolase</keyword>
<sequence>MPRPALLIFTDLDGTLLDHDTYSYAAAEPALDQLRRTGVPVILASSKTAAEIAPLRAELGFAAHPAIVENGAGILEPGAEAPESGGRYDELRATLDRVPTDLRAQYQGFGDWDVAEIARRTGLPPAQAALAARRHHSEPGIWSGDADGQAAFVAALREHGVTARAGGRFLTLSFGGTKAGRMADIAARHRTPFVVALGDAPNDAEMLEQADLGFVIANPAHPPLPPLSGEAQGHIQRIDAPGPKGWNAAVERVITEYGF</sequence>
<evidence type="ECO:0000256" key="1">
    <source>
        <dbReference type="ARBA" id="ARBA00022723"/>
    </source>
</evidence>
<keyword evidence="5" id="KW-1185">Reference proteome</keyword>
<dbReference type="PANTHER" id="PTHR10000">
    <property type="entry name" value="PHOSPHOSERINE PHOSPHATASE"/>
    <property type="match status" value="1"/>
</dbReference>
<organism evidence="4 5">
    <name type="scientific">Rhodovulum adriaticum</name>
    <name type="common">Rhodopseudomonas adriatica</name>
    <dbReference type="NCBI Taxonomy" id="35804"/>
    <lineage>
        <taxon>Bacteria</taxon>
        <taxon>Pseudomonadati</taxon>
        <taxon>Pseudomonadota</taxon>
        <taxon>Alphaproteobacteria</taxon>
        <taxon>Rhodobacterales</taxon>
        <taxon>Paracoccaceae</taxon>
        <taxon>Rhodovulum</taxon>
    </lineage>
</organism>
<dbReference type="GO" id="GO:0005829">
    <property type="term" value="C:cytosol"/>
    <property type="evidence" value="ECO:0007669"/>
    <property type="project" value="TreeGrafter"/>
</dbReference>
<dbReference type="AlphaFoldDB" id="A0A4R2NIN7"/>
<keyword evidence="1" id="KW-0479">Metal-binding</keyword>
<protein>
    <submittedName>
        <fullName evidence="4">Mannosyl-3-phosphoglycerate phosphatase</fullName>
    </submittedName>
</protein>
<dbReference type="PANTHER" id="PTHR10000:SF8">
    <property type="entry name" value="HAD SUPERFAMILY HYDROLASE-LIKE, TYPE 3"/>
    <property type="match status" value="1"/>
</dbReference>
<evidence type="ECO:0000313" key="4">
    <source>
        <dbReference type="EMBL" id="TCP21353.1"/>
    </source>
</evidence>
<evidence type="ECO:0000256" key="2">
    <source>
        <dbReference type="ARBA" id="ARBA00022801"/>
    </source>
</evidence>
<dbReference type="InterPro" id="IPR023214">
    <property type="entry name" value="HAD_sf"/>
</dbReference>
<comment type="caution">
    <text evidence="4">The sequence shown here is derived from an EMBL/GenBank/DDBJ whole genome shotgun (WGS) entry which is preliminary data.</text>
</comment>
<dbReference type="Gene3D" id="3.30.980.20">
    <property type="entry name" value="Putative mannosyl-3-phosphoglycerate phosphatase, domain 2"/>
    <property type="match status" value="1"/>
</dbReference>
<dbReference type="InterPro" id="IPR036412">
    <property type="entry name" value="HAD-like_sf"/>
</dbReference>
<dbReference type="GO" id="GO:0051479">
    <property type="term" value="P:mannosylglycerate biosynthetic process"/>
    <property type="evidence" value="ECO:0007669"/>
    <property type="project" value="InterPro"/>
</dbReference>
<name>A0A4R2NIN7_RHOAD</name>
<dbReference type="GO" id="GO:0000287">
    <property type="term" value="F:magnesium ion binding"/>
    <property type="evidence" value="ECO:0007669"/>
    <property type="project" value="TreeGrafter"/>
</dbReference>
<evidence type="ECO:0000256" key="3">
    <source>
        <dbReference type="ARBA" id="ARBA00022842"/>
    </source>
</evidence>
<keyword evidence="3" id="KW-0460">Magnesium</keyword>
<dbReference type="EMBL" id="SLXL01000011">
    <property type="protein sequence ID" value="TCP21353.1"/>
    <property type="molecule type" value="Genomic_DNA"/>
</dbReference>
<dbReference type="SUPFAM" id="SSF56784">
    <property type="entry name" value="HAD-like"/>
    <property type="match status" value="1"/>
</dbReference>
<dbReference type="NCBIfam" id="TIGR01486">
    <property type="entry name" value="HAD-SF-IIB-MPGP"/>
    <property type="match status" value="1"/>
</dbReference>
<reference evidence="4 5" key="1">
    <citation type="submission" date="2019-03" db="EMBL/GenBank/DDBJ databases">
        <title>Genomic Encyclopedia of Type Strains, Phase IV (KMG-IV): sequencing the most valuable type-strain genomes for metagenomic binning, comparative biology and taxonomic classification.</title>
        <authorList>
            <person name="Goeker M."/>
        </authorList>
    </citation>
    <scope>NUCLEOTIDE SEQUENCE [LARGE SCALE GENOMIC DNA]</scope>
    <source>
        <strain evidence="4 5">DSM 2781</strain>
    </source>
</reference>
<proteinExistence type="predicted"/>
<dbReference type="OrthoDB" id="193379at2"/>
<dbReference type="Proteomes" id="UP000295733">
    <property type="component" value="Unassembled WGS sequence"/>
</dbReference>
<dbReference type="SFLD" id="SFLDG01142">
    <property type="entry name" value="C2.B.2:_Mannosyl-3-phosphoglyc"/>
    <property type="match status" value="1"/>
</dbReference>
<dbReference type="Pfam" id="PF08282">
    <property type="entry name" value="Hydrolase_3"/>
    <property type="match status" value="1"/>
</dbReference>
<dbReference type="GO" id="GO:0050531">
    <property type="term" value="F:mannosyl-3-phosphoglycerate phosphatase activity"/>
    <property type="evidence" value="ECO:0007669"/>
    <property type="project" value="InterPro"/>
</dbReference>
<evidence type="ECO:0000313" key="5">
    <source>
        <dbReference type="Proteomes" id="UP000295733"/>
    </source>
</evidence>
<dbReference type="InterPro" id="IPR006381">
    <property type="entry name" value="HAD-SF-IIB-MPGP"/>
</dbReference>